<reference evidence="4 5" key="1">
    <citation type="journal article" date="2018" name="Mol. Biol. Evol.">
        <title>Broad Genomic Sampling Reveals a Smut Pathogenic Ancestry of the Fungal Clade Ustilaginomycotina.</title>
        <authorList>
            <person name="Kijpornyongpan T."/>
            <person name="Mondo S.J."/>
            <person name="Barry K."/>
            <person name="Sandor L."/>
            <person name="Lee J."/>
            <person name="Lipzen A."/>
            <person name="Pangilinan J."/>
            <person name="LaButti K."/>
            <person name="Hainaut M."/>
            <person name="Henrissat B."/>
            <person name="Grigoriev I.V."/>
            <person name="Spatafora J.W."/>
            <person name="Aime M.C."/>
        </authorList>
    </citation>
    <scope>NUCLEOTIDE SEQUENCE [LARGE SCALE GENOMIC DNA]</scope>
    <source>
        <strain evidence="4 5">MCA 4186</strain>
    </source>
</reference>
<dbReference type="Gene3D" id="3.40.50.1820">
    <property type="entry name" value="alpha/beta hydrolase"/>
    <property type="match status" value="1"/>
</dbReference>
<evidence type="ECO:0000256" key="1">
    <source>
        <dbReference type="ARBA" id="ARBA00022801"/>
    </source>
</evidence>
<dbReference type="InterPro" id="IPR022742">
    <property type="entry name" value="Hydrolase_4"/>
</dbReference>
<dbReference type="GeneID" id="37270331"/>
<keyword evidence="1 4" id="KW-0378">Hydrolase</keyword>
<keyword evidence="5" id="KW-1185">Reference proteome</keyword>
<dbReference type="AlphaFoldDB" id="A0A316Z696"/>
<feature type="domain" description="Serine aminopeptidase S33" evidence="3">
    <location>
        <begin position="54"/>
        <end position="298"/>
    </location>
</feature>
<evidence type="ECO:0000313" key="5">
    <source>
        <dbReference type="Proteomes" id="UP000245946"/>
    </source>
</evidence>
<dbReference type="InterPro" id="IPR029058">
    <property type="entry name" value="AB_hydrolase_fold"/>
</dbReference>
<evidence type="ECO:0000256" key="2">
    <source>
        <dbReference type="SAM" id="MobiDB-lite"/>
    </source>
</evidence>
<feature type="non-terminal residue" evidence="4">
    <location>
        <position position="1"/>
    </location>
</feature>
<dbReference type="EMBL" id="KZ819297">
    <property type="protein sequence ID" value="PWN96806.1"/>
    <property type="molecule type" value="Genomic_DNA"/>
</dbReference>
<dbReference type="STRING" id="58919.A0A316Z696"/>
<organism evidence="4 5">
    <name type="scientific">Tilletiopsis washingtonensis</name>
    <dbReference type="NCBI Taxonomy" id="58919"/>
    <lineage>
        <taxon>Eukaryota</taxon>
        <taxon>Fungi</taxon>
        <taxon>Dikarya</taxon>
        <taxon>Basidiomycota</taxon>
        <taxon>Ustilaginomycotina</taxon>
        <taxon>Exobasidiomycetes</taxon>
        <taxon>Entylomatales</taxon>
        <taxon>Entylomatales incertae sedis</taxon>
        <taxon>Tilletiopsis</taxon>
    </lineage>
</organism>
<evidence type="ECO:0000313" key="4">
    <source>
        <dbReference type="EMBL" id="PWN96806.1"/>
    </source>
</evidence>
<dbReference type="SUPFAM" id="SSF53474">
    <property type="entry name" value="alpha/beta-Hydrolases"/>
    <property type="match status" value="1"/>
</dbReference>
<feature type="region of interest" description="Disordered" evidence="2">
    <location>
        <begin position="1"/>
        <end position="26"/>
    </location>
</feature>
<dbReference type="PANTHER" id="PTHR22946">
    <property type="entry name" value="DIENELACTONE HYDROLASE DOMAIN-CONTAINING PROTEIN-RELATED"/>
    <property type="match status" value="1"/>
</dbReference>
<accession>A0A316Z696</accession>
<gene>
    <name evidence="4" type="ORF">FA09DRAFT_330899</name>
</gene>
<dbReference type="InterPro" id="IPR050261">
    <property type="entry name" value="FrsA_esterase"/>
</dbReference>
<dbReference type="Proteomes" id="UP000245946">
    <property type="component" value="Unassembled WGS sequence"/>
</dbReference>
<protein>
    <submittedName>
        <fullName evidence="4">Alpha/beta-hydrolase</fullName>
    </submittedName>
</protein>
<dbReference type="RefSeq" id="XP_025597085.1">
    <property type="nucleotide sequence ID" value="XM_025742787.1"/>
</dbReference>
<dbReference type="Pfam" id="PF12146">
    <property type="entry name" value="Hydrolase_4"/>
    <property type="match status" value="1"/>
</dbReference>
<proteinExistence type="predicted"/>
<dbReference type="PANTHER" id="PTHR22946:SF9">
    <property type="entry name" value="POLYKETIDE TRANSFERASE AF380"/>
    <property type="match status" value="1"/>
</dbReference>
<dbReference type="GO" id="GO:0016788">
    <property type="term" value="F:hydrolase activity, acting on ester bonds"/>
    <property type="evidence" value="ECO:0007669"/>
    <property type="project" value="UniProtKB-ARBA"/>
</dbReference>
<evidence type="ECO:0000259" key="3">
    <source>
        <dbReference type="Pfam" id="PF12146"/>
    </source>
</evidence>
<sequence length="328" mass="35863">MPASQPHAPPAMTHNLADNTGSPRRQDIEIASPANDALLAAWYYPAPSGKRGPVVVCGHGLGGTREQGLDDYCAVFQEAGYAAIAFDYAGFGASKGNAPRQVLDWWKQQRDWDAVLSYVKQHELVDPARIAIFGTSFGGGHVIEVAARHKEVAAVISQCPFTDGIRSALCVTPLASVQLLGRALRDYFFWSEREHLSVPCAGKPGEVALMNSHDAWDGYLALVPEEKREAFETVNGLVAARLVLQMPFLRPGAKTSQVKAPIYFAICGSDSVCPPNATRAYAKKAPRAEITDYEDMSHFSIYKGEHFKRATADYLRFLKKHLVTQASL</sequence>
<dbReference type="OrthoDB" id="2498029at2759"/>
<name>A0A316Z696_9BASI</name>